<dbReference type="InterPro" id="IPR006665">
    <property type="entry name" value="OmpA-like"/>
</dbReference>
<dbReference type="GO" id="GO:0009279">
    <property type="term" value="C:cell outer membrane"/>
    <property type="evidence" value="ECO:0007669"/>
    <property type="project" value="UniProtKB-SubCell"/>
</dbReference>
<evidence type="ECO:0000313" key="12">
    <source>
        <dbReference type="Proteomes" id="UP000664303"/>
    </source>
</evidence>
<dbReference type="PRINTS" id="PR01021">
    <property type="entry name" value="OMPADOMAIN"/>
</dbReference>
<dbReference type="SUPFAM" id="SSF103088">
    <property type="entry name" value="OmpA-like"/>
    <property type="match status" value="1"/>
</dbReference>
<dbReference type="Proteomes" id="UP000664303">
    <property type="component" value="Unassembled WGS sequence"/>
</dbReference>
<dbReference type="Pfam" id="PF02321">
    <property type="entry name" value="OEP"/>
    <property type="match status" value="2"/>
</dbReference>
<dbReference type="GO" id="GO:0015562">
    <property type="term" value="F:efflux transmembrane transporter activity"/>
    <property type="evidence" value="ECO:0007669"/>
    <property type="project" value="InterPro"/>
</dbReference>
<accession>A0A939DCR6</accession>
<dbReference type="SUPFAM" id="SSF56954">
    <property type="entry name" value="Outer membrane efflux proteins (OEP)"/>
    <property type="match status" value="1"/>
</dbReference>
<dbReference type="NCBIfam" id="TIGR01844">
    <property type="entry name" value="type_I_sec_TolC"/>
    <property type="match status" value="1"/>
</dbReference>
<dbReference type="GO" id="GO:0015288">
    <property type="term" value="F:porin activity"/>
    <property type="evidence" value="ECO:0007669"/>
    <property type="project" value="TreeGrafter"/>
</dbReference>
<dbReference type="PROSITE" id="PS01068">
    <property type="entry name" value="OMPA_1"/>
    <property type="match status" value="1"/>
</dbReference>
<evidence type="ECO:0000313" key="11">
    <source>
        <dbReference type="EMBL" id="MBN7795679.1"/>
    </source>
</evidence>
<feature type="domain" description="OmpA-like" evidence="10">
    <location>
        <begin position="485"/>
        <end position="603"/>
    </location>
</feature>
<dbReference type="Pfam" id="PF00691">
    <property type="entry name" value="OmpA"/>
    <property type="match status" value="1"/>
</dbReference>
<evidence type="ECO:0000256" key="4">
    <source>
        <dbReference type="ARBA" id="ARBA00022452"/>
    </source>
</evidence>
<evidence type="ECO:0000256" key="5">
    <source>
        <dbReference type="ARBA" id="ARBA00022692"/>
    </source>
</evidence>
<comment type="similarity">
    <text evidence="2">Belongs to the outer membrane factor (OMF) (TC 1.B.17) family.</text>
</comment>
<dbReference type="PANTHER" id="PTHR30026">
    <property type="entry name" value="OUTER MEMBRANE PROTEIN TOLC"/>
    <property type="match status" value="1"/>
</dbReference>
<dbReference type="CDD" id="cd07185">
    <property type="entry name" value="OmpA_C-like"/>
    <property type="match status" value="1"/>
</dbReference>
<evidence type="ECO:0000256" key="8">
    <source>
        <dbReference type="PROSITE-ProRule" id="PRU00473"/>
    </source>
</evidence>
<keyword evidence="4" id="KW-1134">Transmembrane beta strand</keyword>
<keyword evidence="3" id="KW-0813">Transport</keyword>
<keyword evidence="5" id="KW-0812">Transmembrane</keyword>
<dbReference type="RefSeq" id="WP_206559134.1">
    <property type="nucleotide sequence ID" value="NZ_JAFKCZ010000003.1"/>
</dbReference>
<dbReference type="InterPro" id="IPR006690">
    <property type="entry name" value="OMPA-like_CS"/>
</dbReference>
<dbReference type="PANTHER" id="PTHR30026:SF22">
    <property type="entry name" value="OUTER MEMBRANE EFFLUX PROTEIN"/>
    <property type="match status" value="1"/>
</dbReference>
<dbReference type="Gene3D" id="1.20.1600.10">
    <property type="entry name" value="Outer membrane efflux proteins (OEP)"/>
    <property type="match status" value="1"/>
</dbReference>
<dbReference type="InterPro" id="IPR003423">
    <property type="entry name" value="OMP_efflux"/>
</dbReference>
<comment type="subcellular location">
    <subcellularLocation>
        <location evidence="1">Cell outer membrane</location>
    </subcellularLocation>
</comment>
<keyword evidence="7" id="KW-0998">Cell outer membrane</keyword>
<protein>
    <submittedName>
        <fullName evidence="11">TolC family outer membrane protein</fullName>
    </submittedName>
</protein>
<dbReference type="InterPro" id="IPR006664">
    <property type="entry name" value="OMP_bac"/>
</dbReference>
<dbReference type="Gene3D" id="3.30.1330.60">
    <property type="entry name" value="OmpA-like domain"/>
    <property type="match status" value="1"/>
</dbReference>
<reference evidence="11" key="1">
    <citation type="submission" date="2021-02" db="EMBL/GenBank/DDBJ databases">
        <title>PHA producing bacteria isolated from coastal sediment in Guangdong, Shenzhen.</title>
        <authorList>
            <person name="Zheng W."/>
            <person name="Yu S."/>
            <person name="Huang Y."/>
        </authorList>
    </citation>
    <scope>NUCLEOTIDE SEQUENCE</scope>
    <source>
        <strain evidence="11">TN14-10</strain>
    </source>
</reference>
<dbReference type="EMBL" id="JAFKCZ010000003">
    <property type="protein sequence ID" value="MBN7795679.1"/>
    <property type="molecule type" value="Genomic_DNA"/>
</dbReference>
<evidence type="ECO:0000256" key="1">
    <source>
        <dbReference type="ARBA" id="ARBA00004442"/>
    </source>
</evidence>
<name>A0A939DCR6_9GAMM</name>
<keyword evidence="9" id="KW-0732">Signal</keyword>
<comment type="caution">
    <text evidence="11">The sequence shown here is derived from an EMBL/GenBank/DDBJ whole genome shotgun (WGS) entry which is preliminary data.</text>
</comment>
<organism evidence="11 12">
    <name type="scientific">Parahaliea mediterranea</name>
    <dbReference type="NCBI Taxonomy" id="651086"/>
    <lineage>
        <taxon>Bacteria</taxon>
        <taxon>Pseudomonadati</taxon>
        <taxon>Pseudomonadota</taxon>
        <taxon>Gammaproteobacteria</taxon>
        <taxon>Cellvibrionales</taxon>
        <taxon>Halieaceae</taxon>
        <taxon>Parahaliea</taxon>
    </lineage>
</organism>
<dbReference type="InterPro" id="IPR010130">
    <property type="entry name" value="T1SS_OMP_TolC"/>
</dbReference>
<proteinExistence type="inferred from homology"/>
<evidence type="ECO:0000256" key="3">
    <source>
        <dbReference type="ARBA" id="ARBA00022448"/>
    </source>
</evidence>
<evidence type="ECO:0000259" key="10">
    <source>
        <dbReference type="PROSITE" id="PS51123"/>
    </source>
</evidence>
<dbReference type="InterPro" id="IPR051906">
    <property type="entry name" value="TolC-like"/>
</dbReference>
<dbReference type="PROSITE" id="PS51123">
    <property type="entry name" value="OMPA_2"/>
    <property type="match status" value="1"/>
</dbReference>
<evidence type="ECO:0000256" key="6">
    <source>
        <dbReference type="ARBA" id="ARBA00023136"/>
    </source>
</evidence>
<keyword evidence="12" id="KW-1185">Reference proteome</keyword>
<dbReference type="GO" id="GO:1990281">
    <property type="term" value="C:efflux pump complex"/>
    <property type="evidence" value="ECO:0007669"/>
    <property type="project" value="TreeGrafter"/>
</dbReference>
<gene>
    <name evidence="11" type="ORF">JYP50_03700</name>
</gene>
<keyword evidence="6 8" id="KW-0472">Membrane</keyword>
<sequence>MIRKHQIAGTLLAVLGTTHLFAQAQPVTDFEQALTQAVMTNPRVQASWYNFEASREAQRAAQGGYYPSVDVTADIGREERETPLVDFDDYSPDATRFSITQMLFDGFQTREEVRRLGFSKLSQYYELQSASQDIALEAAQAYLDVVRYQNLVQFAENNYIVHREVYDKIAERTGGGVSQGVDLEQAAARVALAESNLLTEMSNLHDVTTRFQRVVGNLPADGLEMPEVPAGRIPEMRDAALSLAYEQSPEIDAAIENLRAAQAALNATNAPMMPRLDLRYRNEIEHDTDGAEGRYDLEAVELVASYNLFRGGADSARKREFYNRYNAAIEERKQACINVRQETMIAFNDIRALQQQVVYLERNLLAQDKTRRAYRDQFDLGQRTLLDLLDSQNEYFDTQRAYTSAQADLVGSQARTLANMGLLLAAMDMEGLNADKLAELNLDLARGDDPNGKALCPPEPPPAVTVDKEALFASLVSGSNRYRDAGENRVAVELDVRFAHNSSLITHDFDTEIANAAAFLQSNPGVTAVVEGYTDDTGPDDYNQWLSERRASAVRALLIDKHGISAQQVRAVGYGEARPVADNATAEGRARNRRVDLVLDGSAAG</sequence>
<dbReference type="InterPro" id="IPR036737">
    <property type="entry name" value="OmpA-like_sf"/>
</dbReference>
<feature type="chain" id="PRO_5037243830" evidence="9">
    <location>
        <begin position="25"/>
        <end position="605"/>
    </location>
</feature>
<feature type="signal peptide" evidence="9">
    <location>
        <begin position="1"/>
        <end position="24"/>
    </location>
</feature>
<dbReference type="AlphaFoldDB" id="A0A939DCR6"/>
<evidence type="ECO:0000256" key="7">
    <source>
        <dbReference type="ARBA" id="ARBA00023237"/>
    </source>
</evidence>
<evidence type="ECO:0000256" key="2">
    <source>
        <dbReference type="ARBA" id="ARBA00007613"/>
    </source>
</evidence>
<evidence type="ECO:0000256" key="9">
    <source>
        <dbReference type="SAM" id="SignalP"/>
    </source>
</evidence>